<dbReference type="PIRSF" id="PIRSF001359">
    <property type="entry name" value="F_bP_aldolase_II"/>
    <property type="match status" value="1"/>
</dbReference>
<dbReference type="InterPro" id="IPR013785">
    <property type="entry name" value="Aldolase_TIM"/>
</dbReference>
<keyword evidence="8 9" id="KW-0456">Lyase</keyword>
<comment type="pathway">
    <text evidence="2 9">Carbohydrate degradation; glycolysis; D-glyceraldehyde 3-phosphate and glycerone phosphate from D-glucose: step 4/4.</text>
</comment>
<dbReference type="NCBIfam" id="NF006628">
    <property type="entry name" value="PRK09197.1"/>
    <property type="match status" value="1"/>
</dbReference>
<keyword evidence="6 9" id="KW-0862">Zinc</keyword>
<dbReference type="EMBL" id="CP097762">
    <property type="protein sequence ID" value="URJ25320.1"/>
    <property type="molecule type" value="Genomic_DNA"/>
</dbReference>
<dbReference type="InterPro" id="IPR000771">
    <property type="entry name" value="FBA_II"/>
</dbReference>
<protein>
    <recommendedName>
        <fullName evidence="4 9">Fructose-bisphosphate aldolase</fullName>
        <shortName evidence="9">FBP aldolase</shortName>
        <ecNumber evidence="4 9">4.1.2.13</ecNumber>
    </recommendedName>
</protein>
<keyword evidence="11" id="KW-1185">Reference proteome</keyword>
<evidence type="ECO:0000313" key="11">
    <source>
        <dbReference type="Proteomes" id="UP001056834"/>
    </source>
</evidence>
<dbReference type="CDD" id="cd00946">
    <property type="entry name" value="FBP_aldolase_IIA"/>
    <property type="match status" value="1"/>
</dbReference>
<dbReference type="Proteomes" id="UP001056834">
    <property type="component" value="Chromosome"/>
</dbReference>
<reference evidence="10" key="1">
    <citation type="submission" date="2022-05" db="EMBL/GenBank/DDBJ databases">
        <title>Impact of host demography and evolutionary history on endosymbiont molecular evolution: a test in carpenter ants (Genus Camponotus) and their Blochmannia endosymbionts.</title>
        <authorList>
            <person name="Manthey J.D."/>
            <person name="Giron J.C."/>
            <person name="Hruska J.P."/>
        </authorList>
    </citation>
    <scope>NUCLEOTIDE SEQUENCE</scope>
    <source>
        <strain evidence="10">C-006</strain>
    </source>
</reference>
<comment type="cofactor">
    <cofactor evidence="9">
        <name>Zn(2+)</name>
        <dbReference type="ChEBI" id="CHEBI:29105"/>
    </cofactor>
    <text evidence="9">Binds 2 Zn(2+) ions per subunit. One is catalytic and the other provides a structural contribution.</text>
</comment>
<dbReference type="PANTHER" id="PTHR30559:SF0">
    <property type="entry name" value="FRUCTOSE-BISPHOSPHATE ALDOLASE"/>
    <property type="match status" value="1"/>
</dbReference>
<dbReference type="NCBIfam" id="TIGR00167">
    <property type="entry name" value="cbbA"/>
    <property type="match status" value="1"/>
</dbReference>
<dbReference type="PROSITE" id="PS00602">
    <property type="entry name" value="ALDOLASE_CLASS_II_1"/>
    <property type="match status" value="1"/>
</dbReference>
<accession>A0ABY4SWF3</accession>
<organism evidence="10 11">
    <name type="scientific">Candidatus Blochmannia ocreatus</name>
    <name type="common">nom. nud.</name>
    <dbReference type="NCBI Taxonomy" id="251538"/>
    <lineage>
        <taxon>Bacteria</taxon>
        <taxon>Pseudomonadati</taxon>
        <taxon>Pseudomonadota</taxon>
        <taxon>Gammaproteobacteria</taxon>
        <taxon>Enterobacterales</taxon>
        <taxon>Enterobacteriaceae</taxon>
        <taxon>ant endosymbionts</taxon>
        <taxon>Candidatus Blochmanniella</taxon>
    </lineage>
</organism>
<evidence type="ECO:0000256" key="4">
    <source>
        <dbReference type="ARBA" id="ARBA00013068"/>
    </source>
</evidence>
<evidence type="ECO:0000256" key="6">
    <source>
        <dbReference type="ARBA" id="ARBA00022833"/>
    </source>
</evidence>
<sequence length="361" mass="40478">MNKILTEIKPGVIFGRDIQKIFTAAKKNNFALPAVNCVGIDSINAALEAASNVRSPIILQFSKKGSAFMAGLGLRKHKDDYYSASILGAISGSLHVHNVAKHYGIPVILHTDHCTKKDLFWIDALLDLSEKNFSKTGYPLFSSHMIDLSAETIENNIKISSKYLNRMCKLDMILEIEIGRTGGEEDGIDNKNIDNKLLYTSPKEVAYAYEKLHTISSQFIIAATFGNIHGVYSAGNVKLNPKILQKSQEYVSNKFSLPKNFLNLVFHGGSGSKIEEIKESISYGVVKVNIDTDIQWANWKGVLKYYKNNKSYLQNQLGNPHGHNEPNKKFYDPRVWVREGQKSIIKYLEKTFSILNSTDVL</sequence>
<evidence type="ECO:0000313" key="10">
    <source>
        <dbReference type="EMBL" id="URJ25320.1"/>
    </source>
</evidence>
<evidence type="ECO:0000256" key="2">
    <source>
        <dbReference type="ARBA" id="ARBA00004714"/>
    </source>
</evidence>
<dbReference type="Pfam" id="PF01116">
    <property type="entry name" value="F_bP_aldolase"/>
    <property type="match status" value="1"/>
</dbReference>
<dbReference type="NCBIfam" id="TIGR01520">
    <property type="entry name" value="FruBisAldo_II_A"/>
    <property type="match status" value="1"/>
</dbReference>
<dbReference type="GO" id="GO:0004332">
    <property type="term" value="F:fructose-bisphosphate aldolase activity"/>
    <property type="evidence" value="ECO:0007669"/>
    <property type="project" value="UniProtKB-EC"/>
</dbReference>
<dbReference type="InterPro" id="IPR006411">
    <property type="entry name" value="Fruct_bisP_bact"/>
</dbReference>
<dbReference type="RefSeq" id="WP_250223451.1">
    <property type="nucleotide sequence ID" value="NZ_CP097762.1"/>
</dbReference>
<evidence type="ECO:0000256" key="5">
    <source>
        <dbReference type="ARBA" id="ARBA00022723"/>
    </source>
</evidence>
<gene>
    <name evidence="10" type="primary">fbaA</name>
    <name evidence="10" type="ORF">M9405_01175</name>
</gene>
<evidence type="ECO:0000256" key="1">
    <source>
        <dbReference type="ARBA" id="ARBA00000441"/>
    </source>
</evidence>
<dbReference type="SUPFAM" id="SSF51569">
    <property type="entry name" value="Aldolase"/>
    <property type="match status" value="1"/>
</dbReference>
<comment type="function">
    <text evidence="9">Catalyzes the aldol condensation of dihydroxyacetone phosphate (DHAP or glycerone-phosphate) with glyceraldehyde 3-phosphate (G3P) to form fructose 1,6-bisphosphate (FBP) in gluconeogenesis and the reverse reaction in glycolysis.</text>
</comment>
<name>A0ABY4SWF3_9ENTR</name>
<comment type="similarity">
    <text evidence="3 9">Belongs to the class II fructose-bisphosphate aldolase family.</text>
</comment>
<dbReference type="PROSITE" id="PS00806">
    <property type="entry name" value="ALDOLASE_CLASS_II_2"/>
    <property type="match status" value="1"/>
</dbReference>
<evidence type="ECO:0000256" key="7">
    <source>
        <dbReference type="ARBA" id="ARBA00023152"/>
    </source>
</evidence>
<dbReference type="EC" id="4.1.2.13" evidence="4 9"/>
<dbReference type="PANTHER" id="PTHR30559">
    <property type="entry name" value="FRUCTOSE-BISPHOSPHATE ALDOLASE CLASS 2"/>
    <property type="match status" value="1"/>
</dbReference>
<keyword evidence="7 9" id="KW-0324">Glycolysis</keyword>
<evidence type="ECO:0000256" key="9">
    <source>
        <dbReference type="RuleBase" id="RU366023"/>
    </source>
</evidence>
<keyword evidence="5 9" id="KW-0479">Metal-binding</keyword>
<dbReference type="Gene3D" id="3.20.20.70">
    <property type="entry name" value="Aldolase class I"/>
    <property type="match status" value="1"/>
</dbReference>
<proteinExistence type="inferred from homology"/>
<evidence type="ECO:0000256" key="8">
    <source>
        <dbReference type="ARBA" id="ARBA00023239"/>
    </source>
</evidence>
<comment type="catalytic activity">
    <reaction evidence="1 9">
        <text>beta-D-fructose 1,6-bisphosphate = D-glyceraldehyde 3-phosphate + dihydroxyacetone phosphate</text>
        <dbReference type="Rhea" id="RHEA:14729"/>
        <dbReference type="ChEBI" id="CHEBI:32966"/>
        <dbReference type="ChEBI" id="CHEBI:57642"/>
        <dbReference type="ChEBI" id="CHEBI:59776"/>
        <dbReference type="EC" id="4.1.2.13"/>
    </reaction>
</comment>
<evidence type="ECO:0000256" key="3">
    <source>
        <dbReference type="ARBA" id="ARBA00005812"/>
    </source>
</evidence>